<organism evidence="2 3">
    <name type="scientific">Branchiostoma belcheri</name>
    <name type="common">Amphioxus</name>
    <dbReference type="NCBI Taxonomy" id="7741"/>
    <lineage>
        <taxon>Eukaryota</taxon>
        <taxon>Metazoa</taxon>
        <taxon>Chordata</taxon>
        <taxon>Cephalochordata</taxon>
        <taxon>Leptocardii</taxon>
        <taxon>Amphioxiformes</taxon>
        <taxon>Branchiostomatidae</taxon>
        <taxon>Branchiostoma</taxon>
    </lineage>
</organism>
<dbReference type="OrthoDB" id="10618323at2759"/>
<dbReference type="AlphaFoldDB" id="A0A6P4Y7D4"/>
<feature type="region of interest" description="Disordered" evidence="1">
    <location>
        <begin position="241"/>
        <end position="274"/>
    </location>
</feature>
<evidence type="ECO:0000313" key="3">
    <source>
        <dbReference type="RefSeq" id="XP_019614667.1"/>
    </source>
</evidence>
<name>A0A6P4Y7D4_BRABE</name>
<evidence type="ECO:0000313" key="2">
    <source>
        <dbReference type="Proteomes" id="UP000515135"/>
    </source>
</evidence>
<sequence length="359" mass="40791">MGHQRWICNSILQPRILEKARKHEIAIRLPKISSLEDSEYSIPAPATSAPCNTPEVCYLPPVPGASHATCKCPDRTDFKFKYRRYNKHDTTPAPATTAPCNTPEVCYLPPVPGALPTTCKCPERIDFKFKYKRYSNKHDDTWGNHTVVSRVDIGKHLSEDATQILEHQNDTDCTTRRSRKKRQNYRKFGIRRDRTEPSYPDNGQSLENIEDVRKCLQNKQESVKKEAKRAKVMIIIPCGTAKEDSPNDIKDDADENTSSENMTKDQKTFQSSMATKLPPIKNSCRKKTLMELPRIPVGEDDLAMSMARQSAVTCLKDETQLESSGSHRYRTDNRTAGDKLSLPTISFVHTQNILFTYPT</sequence>
<accession>A0A6P4Y7D4</accession>
<proteinExistence type="predicted"/>
<reference evidence="3" key="1">
    <citation type="submission" date="2025-08" db="UniProtKB">
        <authorList>
            <consortium name="RefSeq"/>
        </authorList>
    </citation>
    <scope>IDENTIFICATION</scope>
    <source>
        <tissue evidence="3">Gonad</tissue>
    </source>
</reference>
<dbReference type="KEGG" id="bbel:109462548"/>
<dbReference type="RefSeq" id="XP_019614667.1">
    <property type="nucleotide sequence ID" value="XM_019759108.1"/>
</dbReference>
<dbReference type="Proteomes" id="UP000515135">
    <property type="component" value="Unplaced"/>
</dbReference>
<keyword evidence="2" id="KW-1185">Reference proteome</keyword>
<evidence type="ECO:0000256" key="1">
    <source>
        <dbReference type="SAM" id="MobiDB-lite"/>
    </source>
</evidence>
<protein>
    <submittedName>
        <fullName evidence="3">Uncharacterized protein LOC109462548</fullName>
    </submittedName>
</protein>
<gene>
    <name evidence="3" type="primary">LOC109462548</name>
</gene>
<feature type="region of interest" description="Disordered" evidence="1">
    <location>
        <begin position="168"/>
        <end position="205"/>
    </location>
</feature>
<dbReference type="GeneID" id="109462548"/>
<feature type="compositionally biased region" description="Basic and acidic residues" evidence="1">
    <location>
        <begin position="241"/>
        <end position="250"/>
    </location>
</feature>
<feature type="compositionally biased region" description="Basic residues" evidence="1">
    <location>
        <begin position="176"/>
        <end position="189"/>
    </location>
</feature>